<evidence type="ECO:0000256" key="3">
    <source>
        <dbReference type="SAM" id="SignalP"/>
    </source>
</evidence>
<feature type="transmembrane region" description="Helical" evidence="2">
    <location>
        <begin position="228"/>
        <end position="247"/>
    </location>
</feature>
<feature type="transmembrane region" description="Helical" evidence="2">
    <location>
        <begin position="94"/>
        <end position="112"/>
    </location>
</feature>
<feature type="region of interest" description="Disordered" evidence="1">
    <location>
        <begin position="310"/>
        <end position="348"/>
    </location>
</feature>
<feature type="signal peptide" evidence="3">
    <location>
        <begin position="1"/>
        <end position="24"/>
    </location>
</feature>
<evidence type="ECO:0000313" key="5">
    <source>
        <dbReference type="Proteomes" id="UP000322634"/>
    </source>
</evidence>
<dbReference type="EMBL" id="VSFF01000016">
    <property type="protein sequence ID" value="TYC08656.1"/>
    <property type="molecule type" value="Genomic_DNA"/>
</dbReference>
<keyword evidence="2" id="KW-0812">Transmembrane</keyword>
<name>A0A5D0TTH1_9ACTN</name>
<dbReference type="AlphaFoldDB" id="A0A5D0TTH1"/>
<feature type="transmembrane region" description="Helical" evidence="2">
    <location>
        <begin position="254"/>
        <end position="270"/>
    </location>
</feature>
<dbReference type="Proteomes" id="UP000322634">
    <property type="component" value="Unassembled WGS sequence"/>
</dbReference>
<dbReference type="OrthoDB" id="3466061at2"/>
<dbReference type="RefSeq" id="WP_148355014.1">
    <property type="nucleotide sequence ID" value="NZ_JBHSBF010000002.1"/>
</dbReference>
<keyword evidence="5" id="KW-1185">Reference proteome</keyword>
<organism evidence="4 5">
    <name type="scientific">Actinomadura syzygii</name>
    <dbReference type="NCBI Taxonomy" id="1427538"/>
    <lineage>
        <taxon>Bacteria</taxon>
        <taxon>Bacillati</taxon>
        <taxon>Actinomycetota</taxon>
        <taxon>Actinomycetes</taxon>
        <taxon>Streptosporangiales</taxon>
        <taxon>Thermomonosporaceae</taxon>
        <taxon>Actinomadura</taxon>
    </lineage>
</organism>
<protein>
    <recommendedName>
        <fullName evidence="6">CPBP family intramembrane metalloprotease</fullName>
    </recommendedName>
</protein>
<sequence>MTKSPLLRGAAVLAVLFGPSFATALIAFAELVGADNDWLGLPAQVNVSAVSLTAAGIWLLLRARRRYGGAVWCAAALAVAGAVLLPFLGQAADTAATVLLTGAGAWLCSSIARDAGMPLWRGRLPSEIARRWDADAVAACAVVLAGHSTAMILDTWVARLGPAVTDQAAQADATGLHYQALFAVQALSAGVREEIPLLALPAALMLVARRPAWQILLTVCVLRVLPHAYLGTSALSSVAFAAAAWWMYRATRRVGPIIVGHTLFNAIAIFGGPVGYAALLSASVWACVALANAPNAAPRYFRRWIRGSRDASQEALRPRPAAGTPRSPASSPTSRAALSQPRNGHEQQ</sequence>
<evidence type="ECO:0000313" key="4">
    <source>
        <dbReference type="EMBL" id="TYC08656.1"/>
    </source>
</evidence>
<evidence type="ECO:0000256" key="1">
    <source>
        <dbReference type="SAM" id="MobiDB-lite"/>
    </source>
</evidence>
<feature type="transmembrane region" description="Helical" evidence="2">
    <location>
        <begin position="38"/>
        <end position="60"/>
    </location>
</feature>
<feature type="compositionally biased region" description="Low complexity" evidence="1">
    <location>
        <begin position="318"/>
        <end position="337"/>
    </location>
</feature>
<evidence type="ECO:0008006" key="6">
    <source>
        <dbReference type="Google" id="ProtNLM"/>
    </source>
</evidence>
<proteinExistence type="predicted"/>
<feature type="transmembrane region" description="Helical" evidence="2">
    <location>
        <begin position="67"/>
        <end position="88"/>
    </location>
</feature>
<keyword evidence="2" id="KW-1133">Transmembrane helix</keyword>
<keyword evidence="3" id="KW-0732">Signal</keyword>
<evidence type="ECO:0000256" key="2">
    <source>
        <dbReference type="SAM" id="Phobius"/>
    </source>
</evidence>
<keyword evidence="2" id="KW-0472">Membrane</keyword>
<gene>
    <name evidence="4" type="ORF">FXF65_37860</name>
</gene>
<reference evidence="4 5" key="1">
    <citation type="submission" date="2019-08" db="EMBL/GenBank/DDBJ databases">
        <title>Actinomadura sp. nov. CYP1-5 isolated from mountain soil.</title>
        <authorList>
            <person name="Songsumanus A."/>
            <person name="Kuncharoen N."/>
            <person name="Kudo T."/>
            <person name="Yuki M."/>
            <person name="Igarashi Y."/>
            <person name="Tanasupawat S."/>
        </authorList>
    </citation>
    <scope>NUCLEOTIDE SEQUENCE [LARGE SCALE GENOMIC DNA]</scope>
    <source>
        <strain evidence="4 5">GKU157</strain>
    </source>
</reference>
<comment type="caution">
    <text evidence="4">The sequence shown here is derived from an EMBL/GenBank/DDBJ whole genome shotgun (WGS) entry which is preliminary data.</text>
</comment>
<feature type="chain" id="PRO_5022667344" description="CPBP family intramembrane metalloprotease" evidence="3">
    <location>
        <begin position="25"/>
        <end position="348"/>
    </location>
</feature>
<accession>A0A5D0TTH1</accession>